<evidence type="ECO:0000259" key="3">
    <source>
        <dbReference type="PROSITE" id="PS50175"/>
    </source>
</evidence>
<dbReference type="CDD" id="cd05483">
    <property type="entry name" value="retropepsin_like_bacteria"/>
    <property type="match status" value="1"/>
</dbReference>
<dbReference type="InterPro" id="IPR001969">
    <property type="entry name" value="Aspartic_peptidase_AS"/>
</dbReference>
<reference evidence="4 5" key="1">
    <citation type="journal article" date="2015" name="Int. J. Syst. Evol. Microbiol.">
        <title>Gemmobacter intermedius sp. nov., isolated from a white stork (Ciconia ciconia).</title>
        <authorList>
            <person name="Kampfer P."/>
            <person name="Jerzak L."/>
            <person name="Wilharm G."/>
            <person name="Golke J."/>
            <person name="Busse H.J."/>
            <person name="Glaeser S.P."/>
        </authorList>
    </citation>
    <scope>NUCLEOTIDE SEQUENCE [LARGE SCALE GENOMIC DNA]</scope>
    <source>
        <strain evidence="4 5">119/4</strain>
    </source>
</reference>
<dbReference type="InterPro" id="IPR001995">
    <property type="entry name" value="Peptidase_A2_cat"/>
</dbReference>
<feature type="transmembrane region" description="Helical" evidence="2">
    <location>
        <begin position="6"/>
        <end position="25"/>
    </location>
</feature>
<dbReference type="OrthoDB" id="7595324at2"/>
<dbReference type="SUPFAM" id="SSF50630">
    <property type="entry name" value="Acid proteases"/>
    <property type="match status" value="1"/>
</dbReference>
<protein>
    <submittedName>
        <fullName evidence="4">TIGR02281 family clan AA aspartic protease</fullName>
        <ecNumber evidence="4">3.4.23.-</ecNumber>
    </submittedName>
</protein>
<gene>
    <name evidence="4" type="ORF">EP867_05505</name>
</gene>
<keyword evidence="1 4" id="KW-0378">Hydrolase</keyword>
<dbReference type="AlphaFoldDB" id="A0A3S3V764"/>
<dbReference type="Proteomes" id="UP000287168">
    <property type="component" value="Unassembled WGS sequence"/>
</dbReference>
<sequence length="193" mass="21003">MFEDDLGRLIYLVLLLGALGGWALVESRGRFGQFTRQALAWLMIFGAMAAGYGLYKDMGFGSQQTLVSDAGLPRLELKRSGDGHYYLALAVDGVPLRFMVDTGASSIVLSDRDTDRLNIDRTKLAYLGQARTANGTIRTAQVTLRNVTLEGQPMGDLQASVGDGPLGVSLLGMDFLNRFSKVEIARDRLILTP</sequence>
<keyword evidence="2" id="KW-0472">Membrane</keyword>
<keyword evidence="4" id="KW-0645">Protease</keyword>
<evidence type="ECO:0000256" key="1">
    <source>
        <dbReference type="ARBA" id="ARBA00022801"/>
    </source>
</evidence>
<proteinExistence type="predicted"/>
<evidence type="ECO:0000313" key="4">
    <source>
        <dbReference type="EMBL" id="RWY42941.1"/>
    </source>
</evidence>
<dbReference type="PROSITE" id="PS50175">
    <property type="entry name" value="ASP_PROT_RETROV"/>
    <property type="match status" value="1"/>
</dbReference>
<accession>A0A3S3V764</accession>
<keyword evidence="5" id="KW-1185">Reference proteome</keyword>
<keyword evidence="2" id="KW-0812">Transmembrane</keyword>
<feature type="transmembrane region" description="Helical" evidence="2">
    <location>
        <begin position="37"/>
        <end position="55"/>
    </location>
</feature>
<dbReference type="GO" id="GO:0004190">
    <property type="term" value="F:aspartic-type endopeptidase activity"/>
    <property type="evidence" value="ECO:0007669"/>
    <property type="project" value="InterPro"/>
</dbReference>
<dbReference type="EC" id="3.4.23.-" evidence="4"/>
<organism evidence="4 5">
    <name type="scientific">Falsigemmobacter intermedius</name>
    <dbReference type="NCBI Taxonomy" id="1553448"/>
    <lineage>
        <taxon>Bacteria</taxon>
        <taxon>Pseudomonadati</taxon>
        <taxon>Pseudomonadota</taxon>
        <taxon>Alphaproteobacteria</taxon>
        <taxon>Rhodobacterales</taxon>
        <taxon>Paracoccaceae</taxon>
        <taxon>Falsigemmobacter</taxon>
    </lineage>
</organism>
<dbReference type="InterPro" id="IPR011969">
    <property type="entry name" value="Clan_AA_Asp_peptidase_C"/>
</dbReference>
<name>A0A3S3V764_9RHOB</name>
<evidence type="ECO:0000313" key="5">
    <source>
        <dbReference type="Proteomes" id="UP000287168"/>
    </source>
</evidence>
<dbReference type="Pfam" id="PF13975">
    <property type="entry name" value="gag-asp_proteas"/>
    <property type="match status" value="1"/>
</dbReference>
<dbReference type="InterPro" id="IPR021109">
    <property type="entry name" value="Peptidase_aspartic_dom_sf"/>
</dbReference>
<dbReference type="NCBIfam" id="TIGR02281">
    <property type="entry name" value="clan_AA_DTGA"/>
    <property type="match status" value="1"/>
</dbReference>
<dbReference type="GO" id="GO:0006508">
    <property type="term" value="P:proteolysis"/>
    <property type="evidence" value="ECO:0007669"/>
    <property type="project" value="UniProtKB-KW"/>
</dbReference>
<evidence type="ECO:0000256" key="2">
    <source>
        <dbReference type="SAM" id="Phobius"/>
    </source>
</evidence>
<dbReference type="RefSeq" id="WP_128487206.1">
    <property type="nucleotide sequence ID" value="NZ_JBHLXB010000088.1"/>
</dbReference>
<dbReference type="InterPro" id="IPR034122">
    <property type="entry name" value="Retropepsin-like_bacterial"/>
</dbReference>
<comment type="caution">
    <text evidence="4">The sequence shown here is derived from an EMBL/GenBank/DDBJ whole genome shotgun (WGS) entry which is preliminary data.</text>
</comment>
<dbReference type="EMBL" id="SBLC01000006">
    <property type="protein sequence ID" value="RWY42941.1"/>
    <property type="molecule type" value="Genomic_DNA"/>
</dbReference>
<keyword evidence="2" id="KW-1133">Transmembrane helix</keyword>
<dbReference type="Gene3D" id="2.40.70.10">
    <property type="entry name" value="Acid Proteases"/>
    <property type="match status" value="1"/>
</dbReference>
<feature type="domain" description="Peptidase A2" evidence="3">
    <location>
        <begin position="96"/>
        <end position="175"/>
    </location>
</feature>
<dbReference type="PROSITE" id="PS00141">
    <property type="entry name" value="ASP_PROTEASE"/>
    <property type="match status" value="1"/>
</dbReference>